<reference evidence="2 3" key="1">
    <citation type="submission" date="2019-04" db="EMBL/GenBank/DDBJ databases">
        <title>Draft genome sequence of Youngimonas vesicularis.</title>
        <authorList>
            <person name="Hameed A."/>
        </authorList>
    </citation>
    <scope>NUCLEOTIDE SEQUENCE [LARGE SCALE GENOMIC DNA]</scope>
    <source>
        <strain evidence="2 3">CC-AMW-E</strain>
    </source>
</reference>
<keyword evidence="1" id="KW-0732">Signal</keyword>
<proteinExistence type="predicted"/>
<protein>
    <recommendedName>
        <fullName evidence="4">LPS-assembly lipoprotein</fullName>
    </recommendedName>
</protein>
<name>A0A4S3MDK8_9RHOB</name>
<sequence length="163" mass="17541">MWLFDRRTLLILTAAALTGCGFAPAYGPSGPAAQLLDGVTVDAPKTRDEQLLVQELETRLGRTDQGRFELGYVLSFAEKRMAVTADNITTRFNLVGTVEYALRNPDDGTVLTKGSVSSFTGYSTTSSTVATLASERDARRRLATILADQIVTRLIAASPGLPE</sequence>
<evidence type="ECO:0000313" key="3">
    <source>
        <dbReference type="Proteomes" id="UP000306113"/>
    </source>
</evidence>
<organism evidence="2 3">
    <name type="scientific">Thalassobius vesicularis</name>
    <dbReference type="NCBI Taxonomy" id="1294297"/>
    <lineage>
        <taxon>Bacteria</taxon>
        <taxon>Pseudomonadati</taxon>
        <taxon>Pseudomonadota</taxon>
        <taxon>Alphaproteobacteria</taxon>
        <taxon>Rhodobacterales</taxon>
        <taxon>Roseobacteraceae</taxon>
        <taxon>Thalassovita</taxon>
    </lineage>
</organism>
<feature type="signal peptide" evidence="1">
    <location>
        <begin position="1"/>
        <end position="25"/>
    </location>
</feature>
<gene>
    <name evidence="2" type="ORF">E7681_02295</name>
</gene>
<evidence type="ECO:0000313" key="2">
    <source>
        <dbReference type="EMBL" id="THD76692.1"/>
    </source>
</evidence>
<feature type="chain" id="PRO_5020369168" description="LPS-assembly lipoprotein" evidence="1">
    <location>
        <begin position="26"/>
        <end position="163"/>
    </location>
</feature>
<dbReference type="InterPro" id="IPR007485">
    <property type="entry name" value="LPS_assembly_LptE"/>
</dbReference>
<dbReference type="GO" id="GO:0043165">
    <property type="term" value="P:Gram-negative-bacterium-type cell outer membrane assembly"/>
    <property type="evidence" value="ECO:0007669"/>
    <property type="project" value="InterPro"/>
</dbReference>
<dbReference type="Proteomes" id="UP000306113">
    <property type="component" value="Unassembled WGS sequence"/>
</dbReference>
<dbReference type="OrthoDB" id="7629596at2"/>
<keyword evidence="3" id="KW-1185">Reference proteome</keyword>
<evidence type="ECO:0008006" key="4">
    <source>
        <dbReference type="Google" id="ProtNLM"/>
    </source>
</evidence>
<dbReference type="PROSITE" id="PS51257">
    <property type="entry name" value="PROKAR_LIPOPROTEIN"/>
    <property type="match status" value="1"/>
</dbReference>
<dbReference type="Gene3D" id="3.30.160.150">
    <property type="entry name" value="Lipoprotein like domain"/>
    <property type="match status" value="1"/>
</dbReference>
<dbReference type="AlphaFoldDB" id="A0A4S3MDK8"/>
<dbReference type="Pfam" id="PF04390">
    <property type="entry name" value="LptE"/>
    <property type="match status" value="1"/>
</dbReference>
<comment type="caution">
    <text evidence="2">The sequence shown here is derived from an EMBL/GenBank/DDBJ whole genome shotgun (WGS) entry which is preliminary data.</text>
</comment>
<dbReference type="EMBL" id="SSMD01000001">
    <property type="protein sequence ID" value="THD76692.1"/>
    <property type="molecule type" value="Genomic_DNA"/>
</dbReference>
<dbReference type="RefSeq" id="WP_136337636.1">
    <property type="nucleotide sequence ID" value="NZ_SSMD01000001.1"/>
</dbReference>
<evidence type="ECO:0000256" key="1">
    <source>
        <dbReference type="SAM" id="SignalP"/>
    </source>
</evidence>
<accession>A0A4S3MDK8</accession>
<dbReference type="GO" id="GO:0019867">
    <property type="term" value="C:outer membrane"/>
    <property type="evidence" value="ECO:0007669"/>
    <property type="project" value="InterPro"/>
</dbReference>